<evidence type="ECO:0000313" key="2">
    <source>
        <dbReference type="EMBL" id="MBB6636685.1"/>
    </source>
</evidence>
<reference evidence="2 3" key="1">
    <citation type="submission" date="2020-08" db="EMBL/GenBank/DDBJ databases">
        <title>Cohnella phylogeny.</title>
        <authorList>
            <person name="Dunlap C."/>
        </authorList>
    </citation>
    <scope>NUCLEOTIDE SEQUENCE [LARGE SCALE GENOMIC DNA]</scope>
    <source>
        <strain evidence="2 3">DSM 25241</strain>
    </source>
</reference>
<dbReference type="InterPro" id="IPR037063">
    <property type="entry name" value="PHb_sf"/>
</dbReference>
<dbReference type="InterPro" id="IPR012544">
    <property type="entry name" value="PHb"/>
</dbReference>
<dbReference type="Pfam" id="PF08000">
    <property type="entry name" value="bPH_1"/>
    <property type="match status" value="1"/>
</dbReference>
<dbReference type="EMBL" id="JACJVQ010000019">
    <property type="protein sequence ID" value="MBB6636685.1"/>
    <property type="molecule type" value="Genomic_DNA"/>
</dbReference>
<dbReference type="CDD" id="cd13225">
    <property type="entry name" value="PH-like_bacteria"/>
    <property type="match status" value="1"/>
</dbReference>
<dbReference type="PANTHER" id="PTHR35796">
    <property type="entry name" value="HYPOTHETICAL CYTOSOLIC PROTEIN"/>
    <property type="match status" value="1"/>
</dbReference>
<dbReference type="Gene3D" id="2.30.29.50">
    <property type="entry name" value="Bacterial Pleckstrin homology domain"/>
    <property type="match status" value="1"/>
</dbReference>
<proteinExistence type="predicted"/>
<feature type="domain" description="Bacterial Pleckstrin homology" evidence="1">
    <location>
        <begin position="2"/>
        <end position="122"/>
    </location>
</feature>
<sequence>MGFLDGLIGNASEVKIEEATAEFSRIIGEKERIEKAYKLVRDMFVFTNKRLILVDRQGLTGKKVEYHSYPYKSITHFSIETAGRFDLDAELKFWISGNPAPVVKQFNKSLNIYELQKVLSDYIVNAH</sequence>
<dbReference type="Proteomes" id="UP000535838">
    <property type="component" value="Unassembled WGS sequence"/>
</dbReference>
<dbReference type="RefSeq" id="WP_185121893.1">
    <property type="nucleotide sequence ID" value="NZ_JACJVQ010000019.1"/>
</dbReference>
<name>A0A841T263_9BACL</name>
<accession>A0A841T263</accession>
<evidence type="ECO:0000259" key="1">
    <source>
        <dbReference type="Pfam" id="PF08000"/>
    </source>
</evidence>
<dbReference type="PANTHER" id="PTHR35796:SF3">
    <property type="entry name" value="BHLH DOMAIN-CONTAINING PROTEIN"/>
    <property type="match status" value="1"/>
</dbReference>
<evidence type="ECO:0000313" key="3">
    <source>
        <dbReference type="Proteomes" id="UP000535838"/>
    </source>
</evidence>
<protein>
    <submittedName>
        <fullName evidence="2">PH domain-containing protein</fullName>
    </submittedName>
</protein>
<organism evidence="2 3">
    <name type="scientific">Cohnella thailandensis</name>
    <dbReference type="NCBI Taxonomy" id="557557"/>
    <lineage>
        <taxon>Bacteria</taxon>
        <taxon>Bacillati</taxon>
        <taxon>Bacillota</taxon>
        <taxon>Bacilli</taxon>
        <taxon>Bacillales</taxon>
        <taxon>Paenibacillaceae</taxon>
        <taxon>Cohnella</taxon>
    </lineage>
</organism>
<keyword evidence="3" id="KW-1185">Reference proteome</keyword>
<dbReference type="SUPFAM" id="SSF50729">
    <property type="entry name" value="PH domain-like"/>
    <property type="match status" value="1"/>
</dbReference>
<gene>
    <name evidence="2" type="ORF">H7B67_21380</name>
</gene>
<dbReference type="AlphaFoldDB" id="A0A841T263"/>
<comment type="caution">
    <text evidence="2">The sequence shown here is derived from an EMBL/GenBank/DDBJ whole genome shotgun (WGS) entry which is preliminary data.</text>
</comment>